<proteinExistence type="predicted"/>
<dbReference type="AlphaFoldDB" id="A0A1Y1QND4"/>
<accession>A0A1Y1QND4</accession>
<keyword evidence="1" id="KW-0812">Transmembrane</keyword>
<dbReference type="Proteomes" id="UP000192491">
    <property type="component" value="Unassembled WGS sequence"/>
</dbReference>
<gene>
    <name evidence="2" type="ORF">BWK73_22595</name>
</gene>
<evidence type="ECO:0000313" key="2">
    <source>
        <dbReference type="EMBL" id="OQX09524.1"/>
    </source>
</evidence>
<keyword evidence="1" id="KW-0472">Membrane</keyword>
<dbReference type="EMBL" id="MTEJ01000140">
    <property type="protein sequence ID" value="OQX09524.1"/>
    <property type="molecule type" value="Genomic_DNA"/>
</dbReference>
<comment type="caution">
    <text evidence="2">The sequence shown here is derived from an EMBL/GenBank/DDBJ whole genome shotgun (WGS) entry which is preliminary data.</text>
</comment>
<keyword evidence="1" id="KW-1133">Transmembrane helix</keyword>
<sequence>MEYVLLGALLVGVLLFLAGWLAVVIKGFQRHAVTGVFALIPVLNVVTLPSLWHRVSGWVMVGFVGFLLAIGAWLGGAPTQLQQQAQRFGLGISAPPAAVAVAANTPAPSVKPATATASSALTTTALSLPPAQPQTAAPVNNTTVPVQSTPSTAAPVAQTPETTSSAIQAQALPSKALYHMVFEALPLDKVGDNTGSYLRIVQKDGKRREGKLQNVTNTEITVEEREEGGVRSQTFKLNELREVFILRNQQNQE</sequence>
<organism evidence="2 3">
    <name type="scientific">Thiothrix lacustris</name>
    <dbReference type="NCBI Taxonomy" id="525917"/>
    <lineage>
        <taxon>Bacteria</taxon>
        <taxon>Pseudomonadati</taxon>
        <taxon>Pseudomonadota</taxon>
        <taxon>Gammaproteobacteria</taxon>
        <taxon>Thiotrichales</taxon>
        <taxon>Thiotrichaceae</taxon>
        <taxon>Thiothrix</taxon>
    </lineage>
</organism>
<feature type="transmembrane region" description="Helical" evidence="1">
    <location>
        <begin position="6"/>
        <end position="25"/>
    </location>
</feature>
<feature type="transmembrane region" description="Helical" evidence="1">
    <location>
        <begin position="58"/>
        <end position="77"/>
    </location>
</feature>
<name>A0A1Y1QND4_9GAMM</name>
<feature type="transmembrane region" description="Helical" evidence="1">
    <location>
        <begin position="32"/>
        <end position="52"/>
    </location>
</feature>
<evidence type="ECO:0000313" key="3">
    <source>
        <dbReference type="Proteomes" id="UP000192491"/>
    </source>
</evidence>
<evidence type="ECO:0000256" key="1">
    <source>
        <dbReference type="SAM" id="Phobius"/>
    </source>
</evidence>
<protein>
    <submittedName>
        <fullName evidence="2">Uncharacterized protein</fullName>
    </submittedName>
</protein>
<reference evidence="2 3" key="1">
    <citation type="submission" date="2017-01" db="EMBL/GenBank/DDBJ databases">
        <title>Novel large sulfur bacteria in the metagenomes of groundwater-fed chemosynthetic microbial mats in the Lake Huron basin.</title>
        <authorList>
            <person name="Sharrar A.M."/>
            <person name="Flood B.E."/>
            <person name="Bailey J.V."/>
            <person name="Jones D.S."/>
            <person name="Biddanda B."/>
            <person name="Ruberg S.A."/>
            <person name="Marcus D.N."/>
            <person name="Dick G.J."/>
        </authorList>
    </citation>
    <scope>NUCLEOTIDE SEQUENCE [LARGE SCALE GENOMIC DNA]</scope>
    <source>
        <strain evidence="2">A8</strain>
    </source>
</reference>